<dbReference type="Pfam" id="PF00583">
    <property type="entry name" value="Acetyltransf_1"/>
    <property type="match status" value="1"/>
</dbReference>
<dbReference type="Proteomes" id="UP001501758">
    <property type="component" value="Unassembled WGS sequence"/>
</dbReference>
<feature type="domain" description="N-acetyltransferase" evidence="1">
    <location>
        <begin position="1"/>
        <end position="145"/>
    </location>
</feature>
<evidence type="ECO:0000259" key="1">
    <source>
        <dbReference type="PROSITE" id="PS51186"/>
    </source>
</evidence>
<dbReference type="Gene3D" id="3.40.630.30">
    <property type="match status" value="1"/>
</dbReference>
<sequence>MIRPYTCNDKKELVEALTLNTPKYFDRKEIQDFEKYLAVYESTYFTITSGNKIIGGVGCNYLEKRRVGEITWIFFHPEFAGKGFGNKAVTHCLSILKSNSKIEKVTVRTSQLAYGFFEKFGFVTKMTAKDYWGLGLDLYEMELAI</sequence>
<dbReference type="SUPFAM" id="SSF55729">
    <property type="entry name" value="Acyl-CoA N-acyltransferases (Nat)"/>
    <property type="match status" value="1"/>
</dbReference>
<dbReference type="InterPro" id="IPR000182">
    <property type="entry name" value="GNAT_dom"/>
</dbReference>
<evidence type="ECO:0000313" key="3">
    <source>
        <dbReference type="Proteomes" id="UP001501758"/>
    </source>
</evidence>
<name>A0ABN1J705_9FLAO</name>
<keyword evidence="3" id="KW-1185">Reference proteome</keyword>
<proteinExistence type="predicted"/>
<accession>A0ABN1J705</accession>
<dbReference type="EMBL" id="BAAAGE010000005">
    <property type="protein sequence ID" value="GAA0730664.1"/>
    <property type="molecule type" value="Genomic_DNA"/>
</dbReference>
<organism evidence="2 3">
    <name type="scientific">Aquimarina litoralis</name>
    <dbReference type="NCBI Taxonomy" id="584605"/>
    <lineage>
        <taxon>Bacteria</taxon>
        <taxon>Pseudomonadati</taxon>
        <taxon>Bacteroidota</taxon>
        <taxon>Flavobacteriia</taxon>
        <taxon>Flavobacteriales</taxon>
        <taxon>Flavobacteriaceae</taxon>
        <taxon>Aquimarina</taxon>
    </lineage>
</organism>
<protein>
    <submittedName>
        <fullName evidence="2">GNAT family N-acetyltransferase</fullName>
    </submittedName>
</protein>
<dbReference type="PROSITE" id="PS51186">
    <property type="entry name" value="GNAT"/>
    <property type="match status" value="1"/>
</dbReference>
<gene>
    <name evidence="2" type="ORF">GCM10009430_42060</name>
</gene>
<dbReference type="InterPro" id="IPR016181">
    <property type="entry name" value="Acyl_CoA_acyltransferase"/>
</dbReference>
<reference evidence="2 3" key="1">
    <citation type="journal article" date="2019" name="Int. J. Syst. Evol. Microbiol.">
        <title>The Global Catalogue of Microorganisms (GCM) 10K type strain sequencing project: providing services to taxonomists for standard genome sequencing and annotation.</title>
        <authorList>
            <consortium name="The Broad Institute Genomics Platform"/>
            <consortium name="The Broad Institute Genome Sequencing Center for Infectious Disease"/>
            <person name="Wu L."/>
            <person name="Ma J."/>
        </authorList>
    </citation>
    <scope>NUCLEOTIDE SEQUENCE [LARGE SCALE GENOMIC DNA]</scope>
    <source>
        <strain evidence="2 3">JCM 15974</strain>
    </source>
</reference>
<dbReference type="RefSeq" id="WP_343914219.1">
    <property type="nucleotide sequence ID" value="NZ_BAAAGE010000005.1"/>
</dbReference>
<dbReference type="CDD" id="cd04301">
    <property type="entry name" value="NAT_SF"/>
    <property type="match status" value="1"/>
</dbReference>
<comment type="caution">
    <text evidence="2">The sequence shown here is derived from an EMBL/GenBank/DDBJ whole genome shotgun (WGS) entry which is preliminary data.</text>
</comment>
<evidence type="ECO:0000313" key="2">
    <source>
        <dbReference type="EMBL" id="GAA0730664.1"/>
    </source>
</evidence>